<dbReference type="AlphaFoldDB" id="A0A401YTV2"/>
<dbReference type="Proteomes" id="UP000286931">
    <property type="component" value="Unassembled WGS sequence"/>
</dbReference>
<keyword evidence="2" id="KW-1185">Reference proteome</keyword>
<comment type="caution">
    <text evidence="1">The sequence shown here is derived from an EMBL/GenBank/DDBJ whole genome shotgun (WGS) entry which is preliminary data.</text>
</comment>
<protein>
    <submittedName>
        <fullName evidence="1">Uncharacterized protein</fullName>
    </submittedName>
</protein>
<evidence type="ECO:0000313" key="1">
    <source>
        <dbReference type="EMBL" id="GCD97999.1"/>
    </source>
</evidence>
<reference evidence="1 2" key="1">
    <citation type="submission" date="2018-12" db="EMBL/GenBank/DDBJ databases">
        <title>Draft genome sequence of Embleya hyalina NBRC 13850T.</title>
        <authorList>
            <person name="Komaki H."/>
            <person name="Hosoyama A."/>
            <person name="Kimura A."/>
            <person name="Ichikawa N."/>
            <person name="Tamura T."/>
        </authorList>
    </citation>
    <scope>NUCLEOTIDE SEQUENCE [LARGE SCALE GENOMIC DNA]</scope>
    <source>
        <strain evidence="1 2">NBRC 13850</strain>
    </source>
</reference>
<name>A0A401YTV2_9ACTN</name>
<sequence length="108" mass="11815">MPSPDSTWLDYEVAGGADDQTLVSRYLTADGEAYEFERFRIPDGTVGALIAAILLRADQNVRSDILRAEVAVNDRVVSARHAAIGRNSSLSNPPDWLPWGMRDGGTLR</sequence>
<dbReference type="EMBL" id="BIFH01000026">
    <property type="protein sequence ID" value="GCD97999.1"/>
    <property type="molecule type" value="Genomic_DNA"/>
</dbReference>
<accession>A0A401YTV2</accession>
<proteinExistence type="predicted"/>
<organism evidence="1 2">
    <name type="scientific">Embleya hyalina</name>
    <dbReference type="NCBI Taxonomy" id="516124"/>
    <lineage>
        <taxon>Bacteria</taxon>
        <taxon>Bacillati</taxon>
        <taxon>Actinomycetota</taxon>
        <taxon>Actinomycetes</taxon>
        <taxon>Kitasatosporales</taxon>
        <taxon>Streptomycetaceae</taxon>
        <taxon>Embleya</taxon>
    </lineage>
</organism>
<dbReference type="OrthoDB" id="9943676at2"/>
<gene>
    <name evidence="1" type="ORF">EHYA_05699</name>
</gene>
<evidence type="ECO:0000313" key="2">
    <source>
        <dbReference type="Proteomes" id="UP000286931"/>
    </source>
</evidence>
<dbReference type="RefSeq" id="WP_126639936.1">
    <property type="nucleotide sequence ID" value="NZ_BIFH01000026.1"/>
</dbReference>